<dbReference type="GO" id="GO:0010143">
    <property type="term" value="P:cutin biosynthetic process"/>
    <property type="evidence" value="ECO:0007669"/>
    <property type="project" value="TreeGrafter"/>
</dbReference>
<keyword evidence="10" id="KW-1185">Reference proteome</keyword>
<dbReference type="Pfam" id="PF23270">
    <property type="entry name" value="HAD_RAM2_N"/>
    <property type="match status" value="1"/>
</dbReference>
<keyword evidence="3" id="KW-0808">Transferase</keyword>
<feature type="domain" description="Phospholipid/glycerol acyltransferase" evidence="8">
    <location>
        <begin position="330"/>
        <end position="438"/>
    </location>
</feature>
<evidence type="ECO:0000256" key="4">
    <source>
        <dbReference type="ARBA" id="ARBA00022692"/>
    </source>
</evidence>
<protein>
    <recommendedName>
        <fullName evidence="8">Phospholipid/glycerol acyltransferase domain-containing protein</fullName>
    </recommendedName>
</protein>
<gene>
    <name evidence="9" type="ORF">HU200_010922</name>
</gene>
<reference evidence="9" key="1">
    <citation type="submission" date="2020-07" db="EMBL/GenBank/DDBJ databases">
        <title>Genome sequence and genetic diversity analysis of an under-domesticated orphan crop, white fonio (Digitaria exilis).</title>
        <authorList>
            <person name="Bennetzen J.L."/>
            <person name="Chen S."/>
            <person name="Ma X."/>
            <person name="Wang X."/>
            <person name="Yssel A.E.J."/>
            <person name="Chaluvadi S.R."/>
            <person name="Johnson M."/>
            <person name="Gangashetty P."/>
            <person name="Hamidou F."/>
            <person name="Sanogo M.D."/>
            <person name="Zwaenepoel A."/>
            <person name="Wallace J."/>
            <person name="Van De Peer Y."/>
            <person name="Van Deynze A."/>
        </authorList>
    </citation>
    <scope>NUCLEOTIDE SEQUENCE</scope>
    <source>
        <tissue evidence="9">Leaves</tissue>
    </source>
</reference>
<evidence type="ECO:0000256" key="3">
    <source>
        <dbReference type="ARBA" id="ARBA00022679"/>
    </source>
</evidence>
<dbReference type="GO" id="GO:0090447">
    <property type="term" value="F:glycerol-3-phosphate 2-O-acyltransferase activity"/>
    <property type="evidence" value="ECO:0007669"/>
    <property type="project" value="TreeGrafter"/>
</dbReference>
<dbReference type="EMBL" id="JACEFO010000773">
    <property type="protein sequence ID" value="KAF8757403.1"/>
    <property type="molecule type" value="Genomic_DNA"/>
</dbReference>
<keyword evidence="5 7" id="KW-1133">Transmembrane helix</keyword>
<evidence type="ECO:0000313" key="10">
    <source>
        <dbReference type="Proteomes" id="UP000636709"/>
    </source>
</evidence>
<dbReference type="PANTHER" id="PTHR15486">
    <property type="entry name" value="ANCIENT UBIQUITOUS PROTEIN"/>
    <property type="match status" value="1"/>
</dbReference>
<evidence type="ECO:0000256" key="7">
    <source>
        <dbReference type="SAM" id="Phobius"/>
    </source>
</evidence>
<dbReference type="PANTHER" id="PTHR15486:SF90">
    <property type="entry name" value="OS01G0329000 PROTEIN"/>
    <property type="match status" value="1"/>
</dbReference>
<dbReference type="Gramene" id="Dexi9B01G0002150.1">
    <property type="protein sequence ID" value="Dexi9B01G0002150.1:cds"/>
    <property type="gene ID" value="Dexi9B01G0002150"/>
</dbReference>
<dbReference type="OrthoDB" id="667884at2759"/>
<feature type="transmembrane region" description="Helical" evidence="7">
    <location>
        <begin position="70"/>
        <end position="94"/>
    </location>
</feature>
<dbReference type="GO" id="GO:0016020">
    <property type="term" value="C:membrane"/>
    <property type="evidence" value="ECO:0007669"/>
    <property type="project" value="UniProtKB-SubCell"/>
</dbReference>
<name>A0A835KN55_9POAL</name>
<dbReference type="AlphaFoldDB" id="A0A835KN55"/>
<accession>A0A835KN55</accession>
<dbReference type="Proteomes" id="UP000636709">
    <property type="component" value="Unassembled WGS sequence"/>
</dbReference>
<comment type="subcellular location">
    <subcellularLocation>
        <location evidence="1">Membrane</location>
        <topology evidence="1">Multi-pass membrane protein</topology>
    </subcellularLocation>
</comment>
<organism evidence="9 10">
    <name type="scientific">Digitaria exilis</name>
    <dbReference type="NCBI Taxonomy" id="1010633"/>
    <lineage>
        <taxon>Eukaryota</taxon>
        <taxon>Viridiplantae</taxon>
        <taxon>Streptophyta</taxon>
        <taxon>Embryophyta</taxon>
        <taxon>Tracheophyta</taxon>
        <taxon>Spermatophyta</taxon>
        <taxon>Magnoliopsida</taxon>
        <taxon>Liliopsida</taxon>
        <taxon>Poales</taxon>
        <taxon>Poaceae</taxon>
        <taxon>PACMAD clade</taxon>
        <taxon>Panicoideae</taxon>
        <taxon>Panicodae</taxon>
        <taxon>Paniceae</taxon>
        <taxon>Anthephorinae</taxon>
        <taxon>Digitaria</taxon>
    </lineage>
</organism>
<evidence type="ECO:0000256" key="1">
    <source>
        <dbReference type="ARBA" id="ARBA00004141"/>
    </source>
</evidence>
<evidence type="ECO:0000256" key="2">
    <source>
        <dbReference type="ARBA" id="ARBA00007937"/>
    </source>
</evidence>
<dbReference type="Pfam" id="PF01553">
    <property type="entry name" value="Acyltransferase"/>
    <property type="match status" value="1"/>
</dbReference>
<comment type="similarity">
    <text evidence="2">Belongs to the GPAT/DAPAT family.</text>
</comment>
<comment type="caution">
    <text evidence="9">The sequence shown here is derived from an EMBL/GenBank/DDBJ whole genome shotgun (WGS) entry which is preliminary data.</text>
</comment>
<dbReference type="InterPro" id="IPR002123">
    <property type="entry name" value="Plipid/glycerol_acylTrfase"/>
</dbReference>
<dbReference type="InterPro" id="IPR056462">
    <property type="entry name" value="HAD_RAM2/GPAT1-8"/>
</dbReference>
<sequence>MSKAFAKSLSQLNKALVRKLNALIIRAQPPPARPPDGGRVSTLDALPASGGVAVCKVEGGLLRSSSTFPYFMLVALEAGGLLRGLLLLLLYPFLSMLGHGRAIKAMAAVSFVGLRKDAFRAGRAALPRLLLEDVSAEVFDAAFRRRVVCVSAMPRVMVEPFLREYLGVDAVVAPEMREMRGRFLGVMQGESEVLRGLDVQMVIAREKEKAGGDVVVGVGGLGSSFSQLFQKHCKEVYVPTQSARRRWHALPRRRYPKPLVFHDGRIAFRPTPAATLAMFMWLPLGAALAVARIATFLLLPFSLSVPILAALGMHGRLIVSNSGAAASTTNLFACNHRSLLDPLYVAAAAGRTDLAAATYSISRLSEILSPIPTFRLTRDRAADRAAMQAKLSSDVGGGGGGLVVCPEGTTCREPYLLRFSPLFAELGRDVTPVALHSEVGMFHGTTAGGWKALDPLFLLMNPVPAYIVQFLNTISCGGGGGGPEAARAVANEMQRRIAEALGYTCTGLTRRDKYLMLAGNEGLVDNKKTAASATT</sequence>
<proteinExistence type="inferred from homology"/>
<dbReference type="SUPFAM" id="SSF69593">
    <property type="entry name" value="Glycerol-3-phosphate (1)-acyltransferase"/>
    <property type="match status" value="1"/>
</dbReference>
<keyword evidence="6 7" id="KW-0472">Membrane</keyword>
<dbReference type="SMART" id="SM00563">
    <property type="entry name" value="PlsC"/>
    <property type="match status" value="1"/>
</dbReference>
<keyword evidence="4 7" id="KW-0812">Transmembrane</keyword>
<evidence type="ECO:0000256" key="5">
    <source>
        <dbReference type="ARBA" id="ARBA00022989"/>
    </source>
</evidence>
<evidence type="ECO:0000259" key="8">
    <source>
        <dbReference type="SMART" id="SM00563"/>
    </source>
</evidence>
<dbReference type="GO" id="GO:0016791">
    <property type="term" value="F:phosphatase activity"/>
    <property type="evidence" value="ECO:0007669"/>
    <property type="project" value="TreeGrafter"/>
</dbReference>
<evidence type="ECO:0000256" key="6">
    <source>
        <dbReference type="ARBA" id="ARBA00023136"/>
    </source>
</evidence>
<feature type="transmembrane region" description="Helical" evidence="7">
    <location>
        <begin position="290"/>
        <end position="311"/>
    </location>
</feature>
<evidence type="ECO:0000313" key="9">
    <source>
        <dbReference type="EMBL" id="KAF8757403.1"/>
    </source>
</evidence>